<dbReference type="InterPro" id="IPR050923">
    <property type="entry name" value="Cell_Proc_Reg/RNA_Proc"/>
</dbReference>
<dbReference type="AlphaFoldDB" id="A0A261F456"/>
<keyword evidence="3" id="KW-0472">Membrane</keyword>
<evidence type="ECO:0000256" key="3">
    <source>
        <dbReference type="SAM" id="Phobius"/>
    </source>
</evidence>
<evidence type="ECO:0000259" key="4">
    <source>
        <dbReference type="PROSITE" id="PS50006"/>
    </source>
</evidence>
<feature type="domain" description="FHA" evidence="4">
    <location>
        <begin position="113"/>
        <end position="164"/>
    </location>
</feature>
<feature type="region of interest" description="Disordered" evidence="2">
    <location>
        <begin position="32"/>
        <end position="88"/>
    </location>
</feature>
<proteinExistence type="predicted"/>
<gene>
    <name evidence="5" type="ORF">PSSU_0022</name>
</gene>
<sequence length="186" mass="19791">MTDLTFAILKYAFLALLWVFVFFVVRSLGRDVSSRSPRDSRKRRQKDRQVRASSATPVVAAAAAPHSHNSGAPARSARAGAHSPASGKSQPTVLVIVDGPLAGTTVTLTAQPITLGRAPDNAIILDDEFVSAHHARVFRDPATGSWAVEDLNSTNGTVVNGQRIRGAVMLPVGVLVRIGATTFELR</sequence>
<dbReference type="SMART" id="SM00240">
    <property type="entry name" value="FHA"/>
    <property type="match status" value="1"/>
</dbReference>
<dbReference type="Gene3D" id="2.60.200.20">
    <property type="match status" value="1"/>
</dbReference>
<dbReference type="OrthoDB" id="277520at2"/>
<evidence type="ECO:0000256" key="2">
    <source>
        <dbReference type="SAM" id="MobiDB-lite"/>
    </source>
</evidence>
<dbReference type="Pfam" id="PF00498">
    <property type="entry name" value="FHA"/>
    <property type="match status" value="1"/>
</dbReference>
<evidence type="ECO:0000256" key="1">
    <source>
        <dbReference type="ARBA" id="ARBA00022553"/>
    </source>
</evidence>
<dbReference type="EMBL" id="MWWQ01000001">
    <property type="protein sequence ID" value="OZG53919.1"/>
    <property type="molecule type" value="Genomic_DNA"/>
</dbReference>
<dbReference type="RefSeq" id="WP_094690385.1">
    <property type="nucleotide sequence ID" value="NZ_MWWQ01000001.1"/>
</dbReference>
<keyword evidence="3" id="KW-0812">Transmembrane</keyword>
<evidence type="ECO:0000313" key="6">
    <source>
        <dbReference type="Proteomes" id="UP000216454"/>
    </source>
</evidence>
<feature type="compositionally biased region" description="Low complexity" evidence="2">
    <location>
        <begin position="51"/>
        <end position="87"/>
    </location>
</feature>
<accession>A0A261F456</accession>
<name>A0A261F456_9BIFI</name>
<keyword evidence="6" id="KW-1185">Reference proteome</keyword>
<comment type="caution">
    <text evidence="5">The sequence shown here is derived from an EMBL/GenBank/DDBJ whole genome shotgun (WGS) entry which is preliminary data.</text>
</comment>
<evidence type="ECO:0000313" key="5">
    <source>
        <dbReference type="EMBL" id="OZG53919.1"/>
    </source>
</evidence>
<keyword evidence="1" id="KW-0597">Phosphoprotein</keyword>
<dbReference type="Proteomes" id="UP000216454">
    <property type="component" value="Unassembled WGS sequence"/>
</dbReference>
<dbReference type="PROSITE" id="PS50006">
    <property type="entry name" value="FHA_DOMAIN"/>
    <property type="match status" value="1"/>
</dbReference>
<dbReference type="InterPro" id="IPR008984">
    <property type="entry name" value="SMAD_FHA_dom_sf"/>
</dbReference>
<keyword evidence="3" id="KW-1133">Transmembrane helix</keyword>
<organism evidence="5 6">
    <name type="scientific">Pseudoscardovia suis</name>
    <dbReference type="NCBI Taxonomy" id="987063"/>
    <lineage>
        <taxon>Bacteria</taxon>
        <taxon>Bacillati</taxon>
        <taxon>Actinomycetota</taxon>
        <taxon>Actinomycetes</taxon>
        <taxon>Bifidobacteriales</taxon>
        <taxon>Bifidobacteriaceae</taxon>
        <taxon>Pseudoscardovia</taxon>
    </lineage>
</organism>
<dbReference type="SUPFAM" id="SSF49879">
    <property type="entry name" value="SMAD/FHA domain"/>
    <property type="match status" value="1"/>
</dbReference>
<dbReference type="InterPro" id="IPR000253">
    <property type="entry name" value="FHA_dom"/>
</dbReference>
<protein>
    <submittedName>
        <fullName evidence="5">FHA domain-containing protein</fullName>
    </submittedName>
</protein>
<dbReference type="PANTHER" id="PTHR23308">
    <property type="entry name" value="NUCLEAR INHIBITOR OF PROTEIN PHOSPHATASE-1"/>
    <property type="match status" value="1"/>
</dbReference>
<feature type="transmembrane region" description="Helical" evidence="3">
    <location>
        <begin position="6"/>
        <end position="25"/>
    </location>
</feature>
<reference evidence="5 6" key="1">
    <citation type="journal article" date="2017" name="BMC Genomics">
        <title>Comparative genomic and phylogenomic analyses of the Bifidobacteriaceae family.</title>
        <authorList>
            <person name="Lugli G.A."/>
            <person name="Milani C."/>
            <person name="Turroni F."/>
            <person name="Duranti S."/>
            <person name="Mancabelli L."/>
            <person name="Mangifesta M."/>
            <person name="Ferrario C."/>
            <person name="Modesto M."/>
            <person name="Mattarelli P."/>
            <person name="Jiri K."/>
            <person name="van Sinderen D."/>
            <person name="Ventura M."/>
        </authorList>
    </citation>
    <scope>NUCLEOTIDE SEQUENCE [LARGE SCALE GENOMIC DNA]</scope>
    <source>
        <strain evidence="5 6">DSM 24744</strain>
    </source>
</reference>